<name>A0ABT5JNS4_9SPHN</name>
<feature type="signal peptide" evidence="1">
    <location>
        <begin position="1"/>
        <end position="23"/>
    </location>
</feature>
<feature type="chain" id="PRO_5045957970" evidence="1">
    <location>
        <begin position="24"/>
        <end position="248"/>
    </location>
</feature>
<dbReference type="EMBL" id="JAQQXQ010000003">
    <property type="protein sequence ID" value="MDC8754020.1"/>
    <property type="molecule type" value="Genomic_DNA"/>
</dbReference>
<evidence type="ECO:0000313" key="3">
    <source>
        <dbReference type="Proteomes" id="UP001216558"/>
    </source>
</evidence>
<evidence type="ECO:0000256" key="1">
    <source>
        <dbReference type="SAM" id="SignalP"/>
    </source>
</evidence>
<keyword evidence="3" id="KW-1185">Reference proteome</keyword>
<evidence type="ECO:0000313" key="2">
    <source>
        <dbReference type="EMBL" id="MDC8754020.1"/>
    </source>
</evidence>
<keyword evidence="1" id="KW-0732">Signal</keyword>
<accession>A0ABT5JNS4</accession>
<proteinExistence type="predicted"/>
<reference evidence="2 3" key="1">
    <citation type="submission" date="2022-10" db="EMBL/GenBank/DDBJ databases">
        <title>Erythrobacter sp. sf7 Genome sequencing.</title>
        <authorList>
            <person name="Park S."/>
        </authorList>
    </citation>
    <scope>NUCLEOTIDE SEQUENCE [LARGE SCALE GENOMIC DNA]</scope>
    <source>
        <strain evidence="3">sf7</strain>
    </source>
</reference>
<organism evidence="2 3">
    <name type="scientific">Erythrobacter fulvus</name>
    <dbReference type="NCBI Taxonomy" id="2987523"/>
    <lineage>
        <taxon>Bacteria</taxon>
        <taxon>Pseudomonadati</taxon>
        <taxon>Pseudomonadota</taxon>
        <taxon>Alphaproteobacteria</taxon>
        <taxon>Sphingomonadales</taxon>
        <taxon>Erythrobacteraceae</taxon>
        <taxon>Erythrobacter/Porphyrobacter group</taxon>
        <taxon>Erythrobacter</taxon>
    </lineage>
</organism>
<gene>
    <name evidence="2" type="ORF">OIK40_05105</name>
</gene>
<comment type="caution">
    <text evidence="2">The sequence shown here is derived from an EMBL/GenBank/DDBJ whole genome shotgun (WGS) entry which is preliminary data.</text>
</comment>
<dbReference type="Proteomes" id="UP001216558">
    <property type="component" value="Unassembled WGS sequence"/>
</dbReference>
<protein>
    <submittedName>
        <fullName evidence="2">Uncharacterized protein</fullName>
    </submittedName>
</protein>
<sequence>MKRTMAALALGGAALALPVAAMAGVVVKSTGPSSTKYPVGTKLDDDASITLKAGDVVTVLTSDGTRVIKGAGTFRVGDRPQVASDRFASLTRKRAATRVRTGAVRAPEDEAVTNPSLWYVDITRSGTICLYDLATVRLWRPGTEGTATYRVTAHGDGDHGETGPQAEVTFDDTVTVAALDPARMPIAEGGHYMVTGPDGATSAELSFVLLADDFEQPDALAEALIAKGCSVQLEALASTLEASAEAAS</sequence>